<feature type="repeat" description="ANK" evidence="3">
    <location>
        <begin position="86"/>
        <end position="118"/>
    </location>
</feature>
<proteinExistence type="predicted"/>
<keyword evidence="5" id="KW-1185">Reference proteome</keyword>
<dbReference type="PROSITE" id="PS50297">
    <property type="entry name" value="ANK_REP_REGION"/>
    <property type="match status" value="2"/>
</dbReference>
<keyword evidence="1" id="KW-0677">Repeat</keyword>
<evidence type="ECO:0000256" key="3">
    <source>
        <dbReference type="PROSITE-ProRule" id="PRU00023"/>
    </source>
</evidence>
<dbReference type="Pfam" id="PF12796">
    <property type="entry name" value="Ank_2"/>
    <property type="match status" value="1"/>
</dbReference>
<dbReference type="PANTHER" id="PTHR24171">
    <property type="entry name" value="ANKYRIN REPEAT DOMAIN-CONTAINING PROTEIN 39-RELATED"/>
    <property type="match status" value="1"/>
</dbReference>
<evidence type="ECO:0000313" key="5">
    <source>
        <dbReference type="Proteomes" id="UP001156389"/>
    </source>
</evidence>
<feature type="repeat" description="ANK" evidence="3">
    <location>
        <begin position="53"/>
        <end position="85"/>
    </location>
</feature>
<name>A0ABT2JYC0_9ACTN</name>
<comment type="caution">
    <text evidence="4">The sequence shown here is derived from an EMBL/GenBank/DDBJ whole genome shotgun (WGS) entry which is preliminary data.</text>
</comment>
<dbReference type="EMBL" id="JAJAGO010000011">
    <property type="protein sequence ID" value="MCT2592866.1"/>
    <property type="molecule type" value="Genomic_DNA"/>
</dbReference>
<organism evidence="4 5">
    <name type="scientific">Streptomyces gossypii</name>
    <dbReference type="NCBI Taxonomy" id="2883101"/>
    <lineage>
        <taxon>Bacteria</taxon>
        <taxon>Bacillati</taxon>
        <taxon>Actinomycetota</taxon>
        <taxon>Actinomycetes</taxon>
        <taxon>Kitasatosporales</taxon>
        <taxon>Streptomycetaceae</taxon>
        <taxon>Streptomyces</taxon>
    </lineage>
</organism>
<reference evidence="4 5" key="1">
    <citation type="submission" date="2021-10" db="EMBL/GenBank/DDBJ databases">
        <title>Streptomyces gossypii sp. nov., isolated from soil collected from cotton field.</title>
        <authorList>
            <person name="Ge X."/>
            <person name="Chen X."/>
            <person name="Liu W."/>
        </authorList>
    </citation>
    <scope>NUCLEOTIDE SEQUENCE [LARGE SCALE GENOMIC DNA]</scope>
    <source>
        <strain evidence="4 5">N2-109</strain>
    </source>
</reference>
<protein>
    <submittedName>
        <fullName evidence="4">Ankyrin repeat domain-containing protein</fullName>
    </submittedName>
</protein>
<accession>A0ABT2JYC0</accession>
<dbReference type="RefSeq" id="WP_260220191.1">
    <property type="nucleotide sequence ID" value="NZ_JAJAGO010000011.1"/>
</dbReference>
<dbReference type="SUPFAM" id="SSF48403">
    <property type="entry name" value="Ankyrin repeat"/>
    <property type="match status" value="1"/>
</dbReference>
<evidence type="ECO:0000313" key="4">
    <source>
        <dbReference type="EMBL" id="MCT2592866.1"/>
    </source>
</evidence>
<dbReference type="InterPro" id="IPR002110">
    <property type="entry name" value="Ankyrin_rpt"/>
</dbReference>
<dbReference type="SMART" id="SM00248">
    <property type="entry name" value="ANK"/>
    <property type="match status" value="2"/>
</dbReference>
<evidence type="ECO:0000256" key="2">
    <source>
        <dbReference type="ARBA" id="ARBA00023043"/>
    </source>
</evidence>
<evidence type="ECO:0000256" key="1">
    <source>
        <dbReference type="ARBA" id="ARBA00022737"/>
    </source>
</evidence>
<dbReference type="PROSITE" id="PS50088">
    <property type="entry name" value="ANK_REPEAT"/>
    <property type="match status" value="2"/>
</dbReference>
<dbReference type="Gene3D" id="1.25.40.20">
    <property type="entry name" value="Ankyrin repeat-containing domain"/>
    <property type="match status" value="1"/>
</dbReference>
<keyword evidence="2 3" id="KW-0040">ANK repeat</keyword>
<sequence length="142" mass="14885">MSNAPQPQSDEPAHDPEVMQLAGKIFDLARHGDTDTVAAYVDAGVPANLSNDKGDSLVMLASYHGHTATVRALLERGADPHRPNDKGQTPLAGAVFKGEDEVIEALVEAGADPRAGQPSALETARMFGKTELAERLAGGETD</sequence>
<gene>
    <name evidence="4" type="ORF">LHJ74_23620</name>
</gene>
<dbReference type="Proteomes" id="UP001156389">
    <property type="component" value="Unassembled WGS sequence"/>
</dbReference>
<dbReference type="InterPro" id="IPR036770">
    <property type="entry name" value="Ankyrin_rpt-contain_sf"/>
</dbReference>